<gene>
    <name evidence="8" type="ORF">NYP16_14370</name>
</gene>
<evidence type="ECO:0000313" key="8">
    <source>
        <dbReference type="EMBL" id="MDA5195133.1"/>
    </source>
</evidence>
<evidence type="ECO:0000256" key="7">
    <source>
        <dbReference type="SAM" id="Phobius"/>
    </source>
</evidence>
<sequence length="486" mass="53425">MSIRSSLLSFSAQKYIGFFINFATVIYIARLLTPEEIGVFSLGAGIVAMAHKFRDVGITVFVIQTRELETSLLRSAFGLLLTISWSLALILFVGAHLFSELYSDARLATVIRILAGNFLLIPFGAITLAVLQREMKFFKVGLMQMSAQIVGAIVSISLALKGLSYASLAWGSLAGSIATVGMAFIVRPRTISYLPSLKRAREVLSFGGRVLSVNLTTEASYQSPEYFLGYFQNFASIGFFGRARGQIEMFSTYVLSTISAVLFPFIAEKIRKGEEVRSTFLYVVTCITGLSWPFYIGIFLLAFPTMRVLFGANWDTSVPLVQIMAIGAFLLVMSPIHANFLMATGHIKKLFKTDLILQAINIGLIFVAAQISLTAMALSQVIYASIVVLVYLTIQLKIIQSDWREFAKALWPSAKLAVVSTLPLTLFVSVYHGPQHNVLAQFLGGGALLAAGWLGGVFLVKHPLRDEIMRFVTAFLVRVRKGRSSL</sequence>
<evidence type="ECO:0000256" key="5">
    <source>
        <dbReference type="ARBA" id="ARBA00022989"/>
    </source>
</evidence>
<feature type="transmembrane region" description="Helical" evidence="7">
    <location>
        <begin position="12"/>
        <end position="32"/>
    </location>
</feature>
<protein>
    <submittedName>
        <fullName evidence="8">Oligosaccharide flippase family protein</fullName>
    </submittedName>
</protein>
<reference evidence="8" key="1">
    <citation type="submission" date="2022-08" db="EMBL/GenBank/DDBJ databases">
        <authorList>
            <person name="Vandamme P."/>
            <person name="Hettiarachchi A."/>
            <person name="Peeters C."/>
            <person name="Cnockaert M."/>
            <person name="Carlier A."/>
        </authorList>
    </citation>
    <scope>NUCLEOTIDE SEQUENCE</scope>
    <source>
        <strain evidence="8">LMG 31809</strain>
    </source>
</reference>
<keyword evidence="6 7" id="KW-0472">Membrane</keyword>
<keyword evidence="5 7" id="KW-1133">Transmembrane helix</keyword>
<evidence type="ECO:0000256" key="3">
    <source>
        <dbReference type="ARBA" id="ARBA00022475"/>
    </source>
</evidence>
<organism evidence="8 9">
    <name type="scientific">Govanella unica</name>
    <dbReference type="NCBI Taxonomy" id="2975056"/>
    <lineage>
        <taxon>Bacteria</taxon>
        <taxon>Pseudomonadati</taxon>
        <taxon>Pseudomonadota</taxon>
        <taxon>Alphaproteobacteria</taxon>
        <taxon>Emcibacterales</taxon>
        <taxon>Govanellaceae</taxon>
        <taxon>Govanella</taxon>
    </lineage>
</organism>
<feature type="transmembrane region" description="Helical" evidence="7">
    <location>
        <begin position="76"/>
        <end position="98"/>
    </location>
</feature>
<accession>A0A9X3U0G7</accession>
<dbReference type="AlphaFoldDB" id="A0A9X3U0G7"/>
<evidence type="ECO:0000256" key="1">
    <source>
        <dbReference type="ARBA" id="ARBA00004651"/>
    </source>
</evidence>
<dbReference type="PANTHER" id="PTHR30250:SF10">
    <property type="entry name" value="LIPOPOLYSACCHARIDE BIOSYNTHESIS PROTEIN WZXC"/>
    <property type="match status" value="1"/>
</dbReference>
<comment type="subcellular location">
    <subcellularLocation>
        <location evidence="1">Cell membrane</location>
        <topology evidence="1">Multi-pass membrane protein</topology>
    </subcellularLocation>
</comment>
<feature type="transmembrane region" description="Helical" evidence="7">
    <location>
        <begin position="410"/>
        <end position="432"/>
    </location>
</feature>
<evidence type="ECO:0000256" key="6">
    <source>
        <dbReference type="ARBA" id="ARBA00023136"/>
    </source>
</evidence>
<dbReference type="EMBL" id="JANWOI010000006">
    <property type="protein sequence ID" value="MDA5195133.1"/>
    <property type="molecule type" value="Genomic_DNA"/>
</dbReference>
<feature type="transmembrane region" description="Helical" evidence="7">
    <location>
        <begin position="438"/>
        <end position="460"/>
    </location>
</feature>
<feature type="transmembrane region" description="Helical" evidence="7">
    <location>
        <begin position="279"/>
        <end position="303"/>
    </location>
</feature>
<feature type="transmembrane region" description="Helical" evidence="7">
    <location>
        <begin position="167"/>
        <end position="186"/>
    </location>
</feature>
<dbReference type="GO" id="GO:0005886">
    <property type="term" value="C:plasma membrane"/>
    <property type="evidence" value="ECO:0007669"/>
    <property type="project" value="UniProtKB-SubCell"/>
</dbReference>
<feature type="transmembrane region" description="Helical" evidence="7">
    <location>
        <begin position="137"/>
        <end position="160"/>
    </location>
</feature>
<dbReference type="PANTHER" id="PTHR30250">
    <property type="entry name" value="PST FAMILY PREDICTED COLANIC ACID TRANSPORTER"/>
    <property type="match status" value="1"/>
</dbReference>
<keyword evidence="4 7" id="KW-0812">Transmembrane</keyword>
<reference evidence="8" key="2">
    <citation type="journal article" date="2023" name="Syst. Appl. Microbiol.">
        <title>Govania unica gen. nov., sp. nov., a rare biosphere bacterium that represents a novel family in the class Alphaproteobacteria.</title>
        <authorList>
            <person name="Vandamme P."/>
            <person name="Peeters C."/>
            <person name="Hettiarachchi A."/>
            <person name="Cnockaert M."/>
            <person name="Carlier A."/>
        </authorList>
    </citation>
    <scope>NUCLEOTIDE SEQUENCE</scope>
    <source>
        <strain evidence="8">LMG 31809</strain>
    </source>
</reference>
<feature type="transmembrane region" description="Helical" evidence="7">
    <location>
        <begin position="110"/>
        <end position="131"/>
    </location>
</feature>
<evidence type="ECO:0000256" key="2">
    <source>
        <dbReference type="ARBA" id="ARBA00007430"/>
    </source>
</evidence>
<dbReference type="InterPro" id="IPR050833">
    <property type="entry name" value="Poly_Biosynth_Transport"/>
</dbReference>
<dbReference type="Pfam" id="PF13440">
    <property type="entry name" value="Polysacc_synt_3"/>
    <property type="match status" value="1"/>
</dbReference>
<dbReference type="RefSeq" id="WP_274944848.1">
    <property type="nucleotide sequence ID" value="NZ_JANWOI010000006.1"/>
</dbReference>
<name>A0A9X3U0G7_9PROT</name>
<comment type="caution">
    <text evidence="8">The sequence shown here is derived from an EMBL/GenBank/DDBJ whole genome shotgun (WGS) entry which is preliminary data.</text>
</comment>
<keyword evidence="3" id="KW-1003">Cell membrane</keyword>
<comment type="similarity">
    <text evidence="2">Belongs to the polysaccharide synthase family.</text>
</comment>
<dbReference type="Proteomes" id="UP001141619">
    <property type="component" value="Unassembled WGS sequence"/>
</dbReference>
<proteinExistence type="inferred from homology"/>
<feature type="transmembrane region" description="Helical" evidence="7">
    <location>
        <begin position="355"/>
        <end position="375"/>
    </location>
</feature>
<feature type="transmembrane region" description="Helical" evidence="7">
    <location>
        <begin position="381"/>
        <end position="398"/>
    </location>
</feature>
<evidence type="ECO:0000256" key="4">
    <source>
        <dbReference type="ARBA" id="ARBA00022692"/>
    </source>
</evidence>
<keyword evidence="9" id="KW-1185">Reference proteome</keyword>
<evidence type="ECO:0000313" key="9">
    <source>
        <dbReference type="Proteomes" id="UP001141619"/>
    </source>
</evidence>
<feature type="transmembrane region" description="Helical" evidence="7">
    <location>
        <begin position="323"/>
        <end position="343"/>
    </location>
</feature>